<dbReference type="RefSeq" id="WP_086814204.1">
    <property type="nucleotide sequence ID" value="NZ_BJMM01000082.1"/>
</dbReference>
<dbReference type="AlphaFoldDB" id="A0A4Y3R9N6"/>
<dbReference type="EMBL" id="BJMM01000082">
    <property type="protein sequence ID" value="GEB54109.1"/>
    <property type="molecule type" value="Genomic_DNA"/>
</dbReference>
<evidence type="ECO:0000313" key="1">
    <source>
        <dbReference type="EMBL" id="GEB54109.1"/>
    </source>
</evidence>
<gene>
    <name evidence="1" type="ORF">SCA03_66600</name>
</gene>
<reference evidence="1 2" key="1">
    <citation type="submission" date="2019-06" db="EMBL/GenBank/DDBJ databases">
        <title>Whole genome shotgun sequence of Streptomyces cacaoi subsp. cacaoi NBRC 12748.</title>
        <authorList>
            <person name="Hosoyama A."/>
            <person name="Uohara A."/>
            <person name="Ohji S."/>
            <person name="Ichikawa N."/>
        </authorList>
    </citation>
    <scope>NUCLEOTIDE SEQUENCE [LARGE SCALE GENOMIC DNA]</scope>
    <source>
        <strain evidence="1 2">NBRC 12748</strain>
    </source>
</reference>
<dbReference type="Proteomes" id="UP000319210">
    <property type="component" value="Unassembled WGS sequence"/>
</dbReference>
<protein>
    <submittedName>
        <fullName evidence="1">Uncharacterized protein</fullName>
    </submittedName>
</protein>
<organism evidence="1 2">
    <name type="scientific">Streptomyces cacaoi</name>
    <dbReference type="NCBI Taxonomy" id="1898"/>
    <lineage>
        <taxon>Bacteria</taxon>
        <taxon>Bacillati</taxon>
        <taxon>Actinomycetota</taxon>
        <taxon>Actinomycetes</taxon>
        <taxon>Kitasatosporales</taxon>
        <taxon>Streptomycetaceae</taxon>
        <taxon>Streptomyces</taxon>
    </lineage>
</organism>
<sequence>MYTSMTPAEFREMTRTVELTGWIMAELKAGKSADEIAADLNASGTRRPSWPRKRSRLRLTPRETEDGQTVYAIGAVR</sequence>
<comment type="caution">
    <text evidence="1">The sequence shown here is derived from an EMBL/GenBank/DDBJ whole genome shotgun (WGS) entry which is preliminary data.</text>
</comment>
<proteinExistence type="predicted"/>
<keyword evidence="2" id="KW-1185">Reference proteome</keyword>
<accession>A0A4Y3R9N6</accession>
<name>A0A4Y3R9N6_STRCI</name>
<evidence type="ECO:0000313" key="2">
    <source>
        <dbReference type="Proteomes" id="UP000319210"/>
    </source>
</evidence>